<name>A0A1E3APA7_9FIRM</name>
<sequence>MTFEEWVVGEKKESEERILELVKALLQDNRLEELSQISEDTVLRERLCKEYKISDIV</sequence>
<evidence type="ECO:0000313" key="2">
    <source>
        <dbReference type="Proteomes" id="UP000095003"/>
    </source>
</evidence>
<accession>A0A1E3APA7</accession>
<protein>
    <submittedName>
        <fullName evidence="1">Uncharacterized protein</fullName>
    </submittedName>
</protein>
<dbReference type="RefSeq" id="WP_169897292.1">
    <property type="nucleotide sequence ID" value="NZ_MCGI01000003.1"/>
</dbReference>
<proteinExistence type="predicted"/>
<dbReference type="GeneID" id="93305321"/>
<comment type="caution">
    <text evidence="1">The sequence shown here is derived from an EMBL/GenBank/DDBJ whole genome shotgun (WGS) entry which is preliminary data.</text>
</comment>
<reference evidence="1 2" key="1">
    <citation type="submission" date="2016-07" db="EMBL/GenBank/DDBJ databases">
        <title>Characterization of isolates of Eisenbergiella tayi derived from blood cultures, using whole genome sequencing.</title>
        <authorList>
            <person name="Burdz T."/>
            <person name="Wiebe D."/>
            <person name="Huynh C."/>
            <person name="Bernard K."/>
        </authorList>
    </citation>
    <scope>NUCLEOTIDE SEQUENCE [LARGE SCALE GENOMIC DNA]</scope>
    <source>
        <strain evidence="1 2">NML 120489</strain>
    </source>
</reference>
<dbReference type="EMBL" id="MCGI01000003">
    <property type="protein sequence ID" value="ODM10562.1"/>
    <property type="molecule type" value="Genomic_DNA"/>
</dbReference>
<evidence type="ECO:0000313" key="1">
    <source>
        <dbReference type="EMBL" id="ODM10562.1"/>
    </source>
</evidence>
<organism evidence="1 2">
    <name type="scientific">Eisenbergiella tayi</name>
    <dbReference type="NCBI Taxonomy" id="1432052"/>
    <lineage>
        <taxon>Bacteria</taxon>
        <taxon>Bacillati</taxon>
        <taxon>Bacillota</taxon>
        <taxon>Clostridia</taxon>
        <taxon>Lachnospirales</taxon>
        <taxon>Lachnospiraceae</taxon>
        <taxon>Eisenbergiella</taxon>
    </lineage>
</organism>
<dbReference type="Proteomes" id="UP000095003">
    <property type="component" value="Unassembled WGS sequence"/>
</dbReference>
<gene>
    <name evidence="1" type="ORF">BEH84_02991</name>
</gene>
<dbReference type="AlphaFoldDB" id="A0A1E3APA7"/>